<dbReference type="SUPFAM" id="SSF81606">
    <property type="entry name" value="PP2C-like"/>
    <property type="match status" value="1"/>
</dbReference>
<comment type="caution">
    <text evidence="3">The sequence shown here is derived from an EMBL/GenBank/DDBJ whole genome shotgun (WGS) entry which is preliminary data.</text>
</comment>
<dbReference type="GO" id="GO:0004722">
    <property type="term" value="F:protein serine/threonine phosphatase activity"/>
    <property type="evidence" value="ECO:0007669"/>
    <property type="project" value="InterPro"/>
</dbReference>
<dbReference type="Gene3D" id="3.60.40.10">
    <property type="entry name" value="PPM-type phosphatase domain"/>
    <property type="match status" value="1"/>
</dbReference>
<dbReference type="SMART" id="SM00332">
    <property type="entry name" value="PP2Cc"/>
    <property type="match status" value="1"/>
</dbReference>
<dbReference type="InterPro" id="IPR015655">
    <property type="entry name" value="PP2C"/>
</dbReference>
<feature type="domain" description="PPM-type phosphatase" evidence="2">
    <location>
        <begin position="48"/>
        <end position="326"/>
    </location>
</feature>
<evidence type="ECO:0000313" key="4">
    <source>
        <dbReference type="Proteomes" id="UP001515480"/>
    </source>
</evidence>
<gene>
    <name evidence="3" type="ORF">AB1Y20_020977</name>
</gene>
<dbReference type="CDD" id="cd00143">
    <property type="entry name" value="PP2Cc"/>
    <property type="match status" value="1"/>
</dbReference>
<feature type="compositionally biased region" description="Polar residues" evidence="1">
    <location>
        <begin position="387"/>
        <end position="396"/>
    </location>
</feature>
<dbReference type="PROSITE" id="PS51746">
    <property type="entry name" value="PPM_2"/>
    <property type="match status" value="1"/>
</dbReference>
<dbReference type="InterPro" id="IPR036457">
    <property type="entry name" value="PPM-type-like_dom_sf"/>
</dbReference>
<keyword evidence="4" id="KW-1185">Reference proteome</keyword>
<dbReference type="AlphaFoldDB" id="A0AB34JK03"/>
<sequence length="414" mass="44993">MGICTSKPLEEADTTPSKFRRNSYLALETTSNHGNSPFPKEVIGFHSNHGIKPAGFGSAAKINQDRGVIQYPLANDNGQMLLAVYDGHGQHGEHCSEFVAFECIELLESDPAGLSANPRDVLFKQACIVEADARLRKKRDVPSYESGTTAIVCVMRPDRIWTACVGDSRAVMGREEKPGEDWKAIDLSQDQKPDNPEERKRIEANGGFVSEASEAYGPARVWRFSYGLGPGLAMARSIGDHAVAELGVFAEPEITEKEVTSVDRCVVLASDGVWEFISSQEAIGIIQKHSRDATAACKALIAEASLRWKKEEGNYRDDITAIVCFLPAIKTLANMANANGQSCKSKAEFDADIQGKEESAKMEVTHGANPPATDSLIPVAEPEGTKAEQQNAQQSFVRRRLSVANVPKDDQEGA</sequence>
<dbReference type="InterPro" id="IPR001932">
    <property type="entry name" value="PPM-type_phosphatase-like_dom"/>
</dbReference>
<evidence type="ECO:0000259" key="2">
    <source>
        <dbReference type="PROSITE" id="PS51746"/>
    </source>
</evidence>
<dbReference type="EMBL" id="JBGBPQ010000007">
    <property type="protein sequence ID" value="KAL1521308.1"/>
    <property type="molecule type" value="Genomic_DNA"/>
</dbReference>
<accession>A0AB34JK03</accession>
<dbReference type="PANTHER" id="PTHR47992">
    <property type="entry name" value="PROTEIN PHOSPHATASE"/>
    <property type="match status" value="1"/>
</dbReference>
<name>A0AB34JK03_PRYPA</name>
<dbReference type="Pfam" id="PF00481">
    <property type="entry name" value="PP2C"/>
    <property type="match status" value="1"/>
</dbReference>
<feature type="region of interest" description="Disordered" evidence="1">
    <location>
        <begin position="359"/>
        <end position="414"/>
    </location>
</feature>
<organism evidence="3 4">
    <name type="scientific">Prymnesium parvum</name>
    <name type="common">Toxic golden alga</name>
    <dbReference type="NCBI Taxonomy" id="97485"/>
    <lineage>
        <taxon>Eukaryota</taxon>
        <taxon>Haptista</taxon>
        <taxon>Haptophyta</taxon>
        <taxon>Prymnesiophyceae</taxon>
        <taxon>Prymnesiales</taxon>
        <taxon>Prymnesiaceae</taxon>
        <taxon>Prymnesium</taxon>
    </lineage>
</organism>
<proteinExistence type="predicted"/>
<dbReference type="Proteomes" id="UP001515480">
    <property type="component" value="Unassembled WGS sequence"/>
</dbReference>
<evidence type="ECO:0000256" key="1">
    <source>
        <dbReference type="SAM" id="MobiDB-lite"/>
    </source>
</evidence>
<evidence type="ECO:0000313" key="3">
    <source>
        <dbReference type="EMBL" id="KAL1521308.1"/>
    </source>
</evidence>
<reference evidence="3 4" key="1">
    <citation type="journal article" date="2024" name="Science">
        <title>Giant polyketide synthase enzymes in the biosynthesis of giant marine polyether toxins.</title>
        <authorList>
            <person name="Fallon T.R."/>
            <person name="Shende V.V."/>
            <person name="Wierzbicki I.H."/>
            <person name="Pendleton A.L."/>
            <person name="Watervoot N.F."/>
            <person name="Auber R.P."/>
            <person name="Gonzalez D.J."/>
            <person name="Wisecaver J.H."/>
            <person name="Moore B.S."/>
        </authorList>
    </citation>
    <scope>NUCLEOTIDE SEQUENCE [LARGE SCALE GENOMIC DNA]</scope>
    <source>
        <strain evidence="3 4">12B1</strain>
    </source>
</reference>
<protein>
    <recommendedName>
        <fullName evidence="2">PPM-type phosphatase domain-containing protein</fullName>
    </recommendedName>
</protein>
<feature type="region of interest" description="Disordered" evidence="1">
    <location>
        <begin position="175"/>
        <end position="199"/>
    </location>
</feature>